<reference evidence="1" key="1">
    <citation type="submission" date="2017-05" db="UniProtKB">
        <authorList>
            <consortium name="EnsemblMetazoa"/>
        </authorList>
    </citation>
    <scope>IDENTIFICATION</scope>
</reference>
<name>A0A1X7VX23_AMPQE</name>
<sequence length="67" mass="7815">MMLNSYQCCRPLKERRSMLKKTRLRNGLTASRKWQSNVDGTTTRCLTQFPLRLEGPSARSFYKPCSD</sequence>
<protein>
    <submittedName>
        <fullName evidence="1">Uncharacterized protein</fullName>
    </submittedName>
</protein>
<organism evidence="1">
    <name type="scientific">Amphimedon queenslandica</name>
    <name type="common">Sponge</name>
    <dbReference type="NCBI Taxonomy" id="400682"/>
    <lineage>
        <taxon>Eukaryota</taxon>
        <taxon>Metazoa</taxon>
        <taxon>Porifera</taxon>
        <taxon>Demospongiae</taxon>
        <taxon>Heteroscleromorpha</taxon>
        <taxon>Haplosclerida</taxon>
        <taxon>Niphatidae</taxon>
        <taxon>Amphimedon</taxon>
    </lineage>
</organism>
<proteinExistence type="predicted"/>
<accession>A0A1X7VX23</accession>
<dbReference type="InParanoid" id="A0A1X7VX23"/>
<dbReference type="EnsemblMetazoa" id="Aqu2.1.44688_001">
    <property type="protein sequence ID" value="Aqu2.1.44688_001"/>
    <property type="gene ID" value="Aqu2.1.44688"/>
</dbReference>
<dbReference type="AlphaFoldDB" id="A0A1X7VX23"/>
<evidence type="ECO:0000313" key="1">
    <source>
        <dbReference type="EnsemblMetazoa" id="Aqu2.1.44688_001"/>
    </source>
</evidence>